<dbReference type="PROSITE" id="PS50088">
    <property type="entry name" value="ANK_REPEAT"/>
    <property type="match status" value="2"/>
</dbReference>
<evidence type="ECO:0000256" key="2">
    <source>
        <dbReference type="ARBA" id="ARBA00023043"/>
    </source>
</evidence>
<name>A0ABR2H234_9EUKA</name>
<dbReference type="Proteomes" id="UP001470230">
    <property type="component" value="Unassembled WGS sequence"/>
</dbReference>
<dbReference type="PANTHER" id="PTHR24123">
    <property type="entry name" value="ANKYRIN REPEAT-CONTAINING"/>
    <property type="match status" value="1"/>
</dbReference>
<dbReference type="Gene3D" id="1.25.40.20">
    <property type="entry name" value="Ankyrin repeat-containing domain"/>
    <property type="match status" value="3"/>
</dbReference>
<proteinExistence type="predicted"/>
<keyword evidence="2 3" id="KW-0040">ANK repeat</keyword>
<evidence type="ECO:0008006" key="6">
    <source>
        <dbReference type="Google" id="ProtNLM"/>
    </source>
</evidence>
<dbReference type="SMART" id="SM00248">
    <property type="entry name" value="ANK"/>
    <property type="match status" value="11"/>
</dbReference>
<protein>
    <recommendedName>
        <fullName evidence="6">DUF3447 domain-containing protein</fullName>
    </recommendedName>
</protein>
<organism evidence="4 5">
    <name type="scientific">Tritrichomonas musculus</name>
    <dbReference type="NCBI Taxonomy" id="1915356"/>
    <lineage>
        <taxon>Eukaryota</taxon>
        <taxon>Metamonada</taxon>
        <taxon>Parabasalia</taxon>
        <taxon>Tritrichomonadida</taxon>
        <taxon>Tritrichomonadidae</taxon>
        <taxon>Tritrichomonas</taxon>
    </lineage>
</organism>
<dbReference type="PROSITE" id="PS50297">
    <property type="entry name" value="ANK_REP_REGION"/>
    <property type="match status" value="2"/>
</dbReference>
<evidence type="ECO:0000313" key="5">
    <source>
        <dbReference type="Proteomes" id="UP001470230"/>
    </source>
</evidence>
<dbReference type="InterPro" id="IPR002110">
    <property type="entry name" value="Ankyrin_rpt"/>
</dbReference>
<feature type="repeat" description="ANK" evidence="3">
    <location>
        <begin position="670"/>
        <end position="693"/>
    </location>
</feature>
<reference evidence="4 5" key="1">
    <citation type="submission" date="2024-04" db="EMBL/GenBank/DDBJ databases">
        <title>Tritrichomonas musculus Genome.</title>
        <authorList>
            <person name="Alves-Ferreira E."/>
            <person name="Grigg M."/>
            <person name="Lorenzi H."/>
            <person name="Galac M."/>
        </authorList>
    </citation>
    <scope>NUCLEOTIDE SEQUENCE [LARGE SCALE GENOMIC DNA]</scope>
    <source>
        <strain evidence="4 5">EAF2021</strain>
    </source>
</reference>
<evidence type="ECO:0000313" key="4">
    <source>
        <dbReference type="EMBL" id="KAK8840269.1"/>
    </source>
</evidence>
<sequence>MEVLPCIEEMKNIQDLFLDFIENEENIDDNYDLTNYNYFKNLNDQEKCYKLIEIIMLISKILDNHHHTNNFFTKIEQILSLFKEDIRQSFTNKEIFNFFRQNKRILLYLFKEKMFTINDSIAFWLCNNKKANYYDYFSYEILSFFKGEQINRNEENFDIFDKKREIGENDNYICDLIRNDLIEEFIAYTNKTNLSLSTIIKPSIFETNQFLIDKEPTLIEYSAFFGSIQIFKYLQMKKVELGPSLWIYAIHSNNADLIHLLEENNVKPNDNNYDECFTESIKCNHLDFAKYIQNTYMPDMKDFSKEIIKYRYYNIFPNNLSSPEVIYNLVKYNFPFIVDYLLNNTEIDINYRYVITTKQILAKRHNEIDTFTKEIKQTLIYIAILKENREIVKILLSNPKINIKEKMINTQQKGERIQLNEYFPVRYAINKVTGNPLHFAIETGNIEIVQIVLSHPDIDINELLEEYEYENIETRGYNNKLFKKMEMNVKKTPLHIALNKKYADIAQVLLSKNIELKNEIKEGKIKKSSERERKILEEKAPLYIAIMNGLNDIIKYLLLKCDVNVNDNIISVVNDDDFYYIEEEYESEAKTTALFVSVDKENVEIVRFLLSLPNIDVNISPEDNKSALHLAIEKENIEIVKLLLSNQKIDVNSYCTYKQKLDNGCQEIIERKTPLYLAVERENIEIVKLLMSHPNIDINANCRYKQIIYENRFTKETTTKKVMTILHLVVEKENIELLTILLSDPNIDIFNKFISQKTINDHGYQSNYTKIFKDEKTTALQFAIEHKNKEIINLFLNCKQLFYDPS</sequence>
<gene>
    <name evidence="4" type="ORF">M9Y10_030823</name>
</gene>
<feature type="repeat" description="ANK" evidence="3">
    <location>
        <begin position="623"/>
        <end position="646"/>
    </location>
</feature>
<evidence type="ECO:0000256" key="1">
    <source>
        <dbReference type="ARBA" id="ARBA00022737"/>
    </source>
</evidence>
<evidence type="ECO:0000256" key="3">
    <source>
        <dbReference type="PROSITE-ProRule" id="PRU00023"/>
    </source>
</evidence>
<dbReference type="PANTHER" id="PTHR24123:SF33">
    <property type="entry name" value="PROTEIN HOS4"/>
    <property type="match status" value="1"/>
</dbReference>
<accession>A0ABR2H234</accession>
<keyword evidence="1" id="KW-0677">Repeat</keyword>
<keyword evidence="5" id="KW-1185">Reference proteome</keyword>
<dbReference type="SUPFAM" id="SSF48403">
    <property type="entry name" value="Ankyrin repeat"/>
    <property type="match status" value="2"/>
</dbReference>
<dbReference type="EMBL" id="JAPFFF010000047">
    <property type="protein sequence ID" value="KAK8840269.1"/>
    <property type="molecule type" value="Genomic_DNA"/>
</dbReference>
<dbReference type="Pfam" id="PF00023">
    <property type="entry name" value="Ank"/>
    <property type="match status" value="1"/>
</dbReference>
<dbReference type="InterPro" id="IPR036770">
    <property type="entry name" value="Ankyrin_rpt-contain_sf"/>
</dbReference>
<dbReference type="Pfam" id="PF12796">
    <property type="entry name" value="Ank_2"/>
    <property type="match status" value="3"/>
</dbReference>
<comment type="caution">
    <text evidence="4">The sequence shown here is derived from an EMBL/GenBank/DDBJ whole genome shotgun (WGS) entry which is preliminary data.</text>
</comment>
<dbReference type="InterPro" id="IPR051165">
    <property type="entry name" value="Multifunctional_ANK_Repeat"/>
</dbReference>